<evidence type="ECO:0000313" key="2">
    <source>
        <dbReference type="Proteomes" id="UP000092445"/>
    </source>
</evidence>
<dbReference type="AlphaFoldDB" id="A0A1A9Z427"/>
<accession>A0A1A9Z427</accession>
<evidence type="ECO:0000313" key="1">
    <source>
        <dbReference type="EnsemblMetazoa" id="GPAI003197-PA"/>
    </source>
</evidence>
<sequence length="121" mass="13606">MLAYLEGILKYTIKPTCVNCSVVVKRRATGLQQTDNLDKIKVGVVPHITDLRCIETYGIFSQLSKKFAAPPWMMTVKITIKEVAVSMVWRASDKVFLIAKANDIAPRSPKIVILLNRSMKK</sequence>
<dbReference type="VEuPathDB" id="VectorBase:GPAI003197"/>
<proteinExistence type="predicted"/>
<keyword evidence="2" id="KW-1185">Reference proteome</keyword>
<name>A0A1A9Z427_GLOPL</name>
<dbReference type="Proteomes" id="UP000092445">
    <property type="component" value="Unassembled WGS sequence"/>
</dbReference>
<reference evidence="2" key="1">
    <citation type="submission" date="2014-03" db="EMBL/GenBank/DDBJ databases">
        <authorList>
            <person name="Aksoy S."/>
            <person name="Warren W."/>
            <person name="Wilson R.K."/>
        </authorList>
    </citation>
    <scope>NUCLEOTIDE SEQUENCE [LARGE SCALE GENOMIC DNA]</scope>
    <source>
        <strain evidence="2">IAEA</strain>
    </source>
</reference>
<protein>
    <submittedName>
        <fullName evidence="1">Uncharacterized protein</fullName>
    </submittedName>
</protein>
<dbReference type="EnsemblMetazoa" id="GPAI003197-RA">
    <property type="protein sequence ID" value="GPAI003197-PA"/>
    <property type="gene ID" value="GPAI003197"/>
</dbReference>
<reference evidence="1" key="2">
    <citation type="submission" date="2020-05" db="UniProtKB">
        <authorList>
            <consortium name="EnsemblMetazoa"/>
        </authorList>
    </citation>
    <scope>IDENTIFICATION</scope>
    <source>
        <strain evidence="1">IAEA</strain>
    </source>
</reference>
<organism evidence="1 2">
    <name type="scientific">Glossina pallidipes</name>
    <name type="common">Tsetse fly</name>
    <dbReference type="NCBI Taxonomy" id="7398"/>
    <lineage>
        <taxon>Eukaryota</taxon>
        <taxon>Metazoa</taxon>
        <taxon>Ecdysozoa</taxon>
        <taxon>Arthropoda</taxon>
        <taxon>Hexapoda</taxon>
        <taxon>Insecta</taxon>
        <taxon>Pterygota</taxon>
        <taxon>Neoptera</taxon>
        <taxon>Endopterygota</taxon>
        <taxon>Diptera</taxon>
        <taxon>Brachycera</taxon>
        <taxon>Muscomorpha</taxon>
        <taxon>Hippoboscoidea</taxon>
        <taxon>Glossinidae</taxon>
        <taxon>Glossina</taxon>
    </lineage>
</organism>